<feature type="region of interest" description="Disordered" evidence="1">
    <location>
        <begin position="56"/>
        <end position="86"/>
    </location>
</feature>
<comment type="caution">
    <text evidence="2">The sequence shown here is derived from an EMBL/GenBank/DDBJ whole genome shotgun (WGS) entry which is preliminary data.</text>
</comment>
<evidence type="ECO:0000313" key="3">
    <source>
        <dbReference type="Proteomes" id="UP000314294"/>
    </source>
</evidence>
<reference evidence="2 3" key="1">
    <citation type="submission" date="2019-03" db="EMBL/GenBank/DDBJ databases">
        <title>First draft genome of Liparis tanakae, snailfish: a comprehensive survey of snailfish specific genes.</title>
        <authorList>
            <person name="Kim W."/>
            <person name="Song I."/>
            <person name="Jeong J.-H."/>
            <person name="Kim D."/>
            <person name="Kim S."/>
            <person name="Ryu S."/>
            <person name="Song J.Y."/>
            <person name="Lee S.K."/>
        </authorList>
    </citation>
    <scope>NUCLEOTIDE SEQUENCE [LARGE SCALE GENOMIC DNA]</scope>
    <source>
        <tissue evidence="2">Muscle</tissue>
    </source>
</reference>
<evidence type="ECO:0000313" key="2">
    <source>
        <dbReference type="EMBL" id="TNN68669.1"/>
    </source>
</evidence>
<keyword evidence="3" id="KW-1185">Reference proteome</keyword>
<protein>
    <submittedName>
        <fullName evidence="2">Uncharacterized protein</fullName>
    </submittedName>
</protein>
<gene>
    <name evidence="2" type="ORF">EYF80_021078</name>
</gene>
<organism evidence="2 3">
    <name type="scientific">Liparis tanakae</name>
    <name type="common">Tanaka's snailfish</name>
    <dbReference type="NCBI Taxonomy" id="230148"/>
    <lineage>
        <taxon>Eukaryota</taxon>
        <taxon>Metazoa</taxon>
        <taxon>Chordata</taxon>
        <taxon>Craniata</taxon>
        <taxon>Vertebrata</taxon>
        <taxon>Euteleostomi</taxon>
        <taxon>Actinopterygii</taxon>
        <taxon>Neopterygii</taxon>
        <taxon>Teleostei</taxon>
        <taxon>Neoteleostei</taxon>
        <taxon>Acanthomorphata</taxon>
        <taxon>Eupercaria</taxon>
        <taxon>Perciformes</taxon>
        <taxon>Cottioidei</taxon>
        <taxon>Cottales</taxon>
        <taxon>Liparidae</taxon>
        <taxon>Liparis</taxon>
    </lineage>
</organism>
<name>A0A4Z2HS50_9TELE</name>
<sequence length="100" mass="10527">MPSGEICEIVPGARSGDTAGDLVRNDKLRGPSRFTKYDSGAGDGVYSIVCSAPMQAHTPASGSSAVHETASGDATREKKKKKKPGHLLDKKTLGIWILCN</sequence>
<dbReference type="Proteomes" id="UP000314294">
    <property type="component" value="Unassembled WGS sequence"/>
</dbReference>
<evidence type="ECO:0000256" key="1">
    <source>
        <dbReference type="SAM" id="MobiDB-lite"/>
    </source>
</evidence>
<proteinExistence type="predicted"/>
<dbReference type="AlphaFoldDB" id="A0A4Z2HS50"/>
<dbReference type="EMBL" id="SRLO01000186">
    <property type="protein sequence ID" value="TNN68669.1"/>
    <property type="molecule type" value="Genomic_DNA"/>
</dbReference>
<accession>A0A4Z2HS50</accession>